<dbReference type="SUPFAM" id="SSF101327">
    <property type="entry name" value="YgfB-like"/>
    <property type="match status" value="1"/>
</dbReference>
<dbReference type="Gene3D" id="1.20.120.740">
    <property type="entry name" value="YgfB uncharacterised protein family UPF0149, PF03695"/>
    <property type="match status" value="1"/>
</dbReference>
<dbReference type="InterPro" id="IPR036255">
    <property type="entry name" value="YgfB-like_sf"/>
</dbReference>
<dbReference type="Proteomes" id="UP001597337">
    <property type="component" value="Unassembled WGS sequence"/>
</dbReference>
<dbReference type="PANTHER" id="PTHR37528">
    <property type="entry name" value="UPF0149 PROTEIN YGFB"/>
    <property type="match status" value="1"/>
</dbReference>
<proteinExistence type="inferred from homology"/>
<comment type="similarity">
    <text evidence="1">Belongs to the UPF0149 family.</text>
</comment>
<dbReference type="Pfam" id="PF03695">
    <property type="entry name" value="UPF0149"/>
    <property type="match status" value="1"/>
</dbReference>
<name>A0ABW4Y761_9GAMM</name>
<protein>
    <submittedName>
        <fullName evidence="2">UPF0149 family protein</fullName>
    </submittedName>
</protein>
<accession>A0ABW4Y761</accession>
<keyword evidence="3" id="KW-1185">Reference proteome</keyword>
<dbReference type="InterPro" id="IPR011978">
    <property type="entry name" value="YgfB-like"/>
</dbReference>
<organism evidence="2 3">
    <name type="scientific">Thiorhodococcus fuscus</name>
    <dbReference type="NCBI Taxonomy" id="527200"/>
    <lineage>
        <taxon>Bacteria</taxon>
        <taxon>Pseudomonadati</taxon>
        <taxon>Pseudomonadota</taxon>
        <taxon>Gammaproteobacteria</taxon>
        <taxon>Chromatiales</taxon>
        <taxon>Chromatiaceae</taxon>
        <taxon>Thiorhodococcus</taxon>
    </lineage>
</organism>
<sequence>MIGRRHSNQAFPLRRGDSTDNQYDEVDRLLRATHLVPSPSEAHGMLGGFVCAGAEDPVALWLDHLLSEQEAEDDALSEARGGLQAFGQSVTEEIQARGDGLMLLLPSEEGPLLDRATGIYDWVRGFLYAFGVLGLKEGDLSDQSREVIRDFADLTRMDLSDLEETEENEEALVEITEFVRVAAMLIQEERSVPPLPPTGEPA</sequence>
<dbReference type="EMBL" id="JBHUHX010000015">
    <property type="protein sequence ID" value="MFD2111530.1"/>
    <property type="molecule type" value="Genomic_DNA"/>
</dbReference>
<evidence type="ECO:0000313" key="2">
    <source>
        <dbReference type="EMBL" id="MFD2111530.1"/>
    </source>
</evidence>
<dbReference type="PANTHER" id="PTHR37528:SF1">
    <property type="entry name" value="UPF0149 PROTEIN YGFB"/>
    <property type="match status" value="1"/>
</dbReference>
<evidence type="ECO:0000313" key="3">
    <source>
        <dbReference type="Proteomes" id="UP001597337"/>
    </source>
</evidence>
<evidence type="ECO:0000256" key="1">
    <source>
        <dbReference type="ARBA" id="ARBA00038308"/>
    </source>
</evidence>
<gene>
    <name evidence="2" type="ORF">ACFSJC_06730</name>
</gene>
<reference evidence="3" key="1">
    <citation type="journal article" date="2019" name="Int. J. Syst. Evol. Microbiol.">
        <title>The Global Catalogue of Microorganisms (GCM) 10K type strain sequencing project: providing services to taxonomists for standard genome sequencing and annotation.</title>
        <authorList>
            <consortium name="The Broad Institute Genomics Platform"/>
            <consortium name="The Broad Institute Genome Sequencing Center for Infectious Disease"/>
            <person name="Wu L."/>
            <person name="Ma J."/>
        </authorList>
    </citation>
    <scope>NUCLEOTIDE SEQUENCE [LARGE SCALE GENOMIC DNA]</scope>
    <source>
        <strain evidence="3">KACC 12597</strain>
    </source>
</reference>
<comment type="caution">
    <text evidence="2">The sequence shown here is derived from an EMBL/GenBank/DDBJ whole genome shotgun (WGS) entry which is preliminary data.</text>
</comment>
<dbReference type="RefSeq" id="WP_386025023.1">
    <property type="nucleotide sequence ID" value="NZ_JBHUHX010000015.1"/>
</dbReference>